<organism evidence="1 2">
    <name type="scientific">Triparma columacea</name>
    <dbReference type="NCBI Taxonomy" id="722753"/>
    <lineage>
        <taxon>Eukaryota</taxon>
        <taxon>Sar</taxon>
        <taxon>Stramenopiles</taxon>
        <taxon>Ochrophyta</taxon>
        <taxon>Bolidophyceae</taxon>
        <taxon>Parmales</taxon>
        <taxon>Triparmaceae</taxon>
        <taxon>Triparma</taxon>
    </lineage>
</organism>
<dbReference type="EMBL" id="BRYA01000296">
    <property type="protein sequence ID" value="GMI46405.1"/>
    <property type="molecule type" value="Genomic_DNA"/>
</dbReference>
<sequence>MSLLSIPFSLEAKVQAAVLGLFGEVIGSPFRFNSDDVRDDIQDELSRNSAVIYTYAWSPFSTQALDALSEYDVKVIELGAEWFAMMPAESEKRVALGEMTGSTALPKLFVKKEYQGGFATGGPTGSGIIGLQKSGALDRILKKKPKGKAGRR</sequence>
<dbReference type="SUPFAM" id="SSF52833">
    <property type="entry name" value="Thioredoxin-like"/>
    <property type="match status" value="1"/>
</dbReference>
<accession>A0A9W7LCT5</accession>
<evidence type="ECO:0000313" key="2">
    <source>
        <dbReference type="Proteomes" id="UP001165065"/>
    </source>
</evidence>
<dbReference type="AlphaFoldDB" id="A0A9W7LCT5"/>
<evidence type="ECO:0000313" key="1">
    <source>
        <dbReference type="EMBL" id="GMI46405.1"/>
    </source>
</evidence>
<keyword evidence="2" id="KW-1185">Reference proteome</keyword>
<reference evidence="2" key="1">
    <citation type="journal article" date="2023" name="Commun. Biol.">
        <title>Genome analysis of Parmales, the sister group of diatoms, reveals the evolutionary specialization of diatoms from phago-mixotrophs to photoautotrophs.</title>
        <authorList>
            <person name="Ban H."/>
            <person name="Sato S."/>
            <person name="Yoshikawa S."/>
            <person name="Yamada K."/>
            <person name="Nakamura Y."/>
            <person name="Ichinomiya M."/>
            <person name="Sato N."/>
            <person name="Blanc-Mathieu R."/>
            <person name="Endo H."/>
            <person name="Kuwata A."/>
            <person name="Ogata H."/>
        </authorList>
    </citation>
    <scope>NUCLEOTIDE SEQUENCE [LARGE SCALE GENOMIC DNA]</scope>
</reference>
<dbReference type="Gene3D" id="3.40.30.10">
    <property type="entry name" value="Glutaredoxin"/>
    <property type="match status" value="1"/>
</dbReference>
<gene>
    <name evidence="1" type="ORF">TrCOL_g11189</name>
</gene>
<dbReference type="PROSITE" id="PS51354">
    <property type="entry name" value="GLUTAREDOXIN_2"/>
    <property type="match status" value="1"/>
</dbReference>
<dbReference type="OrthoDB" id="418495at2759"/>
<dbReference type="Proteomes" id="UP001165065">
    <property type="component" value="Unassembled WGS sequence"/>
</dbReference>
<protein>
    <submittedName>
        <fullName evidence="1">Uncharacterized protein</fullName>
    </submittedName>
</protein>
<dbReference type="InterPro" id="IPR036249">
    <property type="entry name" value="Thioredoxin-like_sf"/>
</dbReference>
<comment type="caution">
    <text evidence="1">The sequence shown here is derived from an EMBL/GenBank/DDBJ whole genome shotgun (WGS) entry which is preliminary data.</text>
</comment>
<name>A0A9W7LCT5_9STRA</name>
<proteinExistence type="predicted"/>